<dbReference type="SUPFAM" id="SSF51735">
    <property type="entry name" value="NAD(P)-binding Rossmann-fold domains"/>
    <property type="match status" value="1"/>
</dbReference>
<keyword evidence="15" id="KW-1185">Reference proteome</keyword>
<feature type="active site" description="Proton acceptor" evidence="9">
    <location>
        <position position="180"/>
    </location>
</feature>
<feature type="binding site" evidence="10">
    <location>
        <begin position="14"/>
        <end position="19"/>
    </location>
    <ligand>
        <name>NAD(+)</name>
        <dbReference type="ChEBI" id="CHEBI:57540"/>
    </ligand>
</feature>
<dbReference type="PROSITE" id="PS00064">
    <property type="entry name" value="L_LDH"/>
    <property type="match status" value="1"/>
</dbReference>
<dbReference type="Gene3D" id="3.40.50.720">
    <property type="entry name" value="NAD(P)-binding Rossmann-like Domain"/>
    <property type="match status" value="1"/>
</dbReference>
<dbReference type="Proteomes" id="UP000199126">
    <property type="component" value="Unassembled WGS sequence"/>
</dbReference>
<dbReference type="Pfam" id="PF02866">
    <property type="entry name" value="Ldh_1_C"/>
    <property type="match status" value="1"/>
</dbReference>
<evidence type="ECO:0000313" key="15">
    <source>
        <dbReference type="Proteomes" id="UP000199126"/>
    </source>
</evidence>
<comment type="function">
    <text evidence="1">Catalyzes the reversible oxidation of malate to oxaloacetate.</text>
</comment>
<dbReference type="PANTHER" id="PTHR43128">
    <property type="entry name" value="L-2-HYDROXYCARBOXYLATE DEHYDROGENASE (NAD(P)(+))"/>
    <property type="match status" value="1"/>
</dbReference>
<evidence type="ECO:0000256" key="11">
    <source>
        <dbReference type="RuleBase" id="RU003369"/>
    </source>
</evidence>
<dbReference type="RefSeq" id="WP_089820637.1">
    <property type="nucleotide sequence ID" value="NZ_FODV01000001.1"/>
</dbReference>
<dbReference type="NCBIfam" id="TIGR01771">
    <property type="entry name" value="L-LDH-NAD"/>
    <property type="match status" value="1"/>
</dbReference>
<dbReference type="GO" id="GO:0006099">
    <property type="term" value="P:tricarboxylic acid cycle"/>
    <property type="evidence" value="ECO:0007669"/>
    <property type="project" value="UniProtKB-KW"/>
</dbReference>
<dbReference type="UniPathway" id="UPA00554">
    <property type="reaction ID" value="UER00611"/>
</dbReference>
<dbReference type="Gene3D" id="3.90.110.10">
    <property type="entry name" value="Lactate dehydrogenase/glycoside hydrolase, family 4, C-terminal"/>
    <property type="match status" value="1"/>
</dbReference>
<dbReference type="InterPro" id="IPR011304">
    <property type="entry name" value="L-lactate_DH"/>
</dbReference>
<dbReference type="InterPro" id="IPR036291">
    <property type="entry name" value="NAD(P)-bd_dom_sf"/>
</dbReference>
<dbReference type="GO" id="GO:0004459">
    <property type="term" value="F:L-lactate dehydrogenase (NAD+) activity"/>
    <property type="evidence" value="ECO:0007669"/>
    <property type="project" value="UniProtKB-EC"/>
</dbReference>
<dbReference type="GO" id="GO:0006089">
    <property type="term" value="P:lactate metabolic process"/>
    <property type="evidence" value="ECO:0007669"/>
    <property type="project" value="TreeGrafter"/>
</dbReference>
<dbReference type="GO" id="GO:0005737">
    <property type="term" value="C:cytoplasm"/>
    <property type="evidence" value="ECO:0007669"/>
    <property type="project" value="InterPro"/>
</dbReference>
<evidence type="ECO:0000256" key="9">
    <source>
        <dbReference type="PIRSR" id="PIRSR000102-1"/>
    </source>
</evidence>
<organism evidence="14 15">
    <name type="scientific">Halogranum amylolyticum</name>
    <dbReference type="NCBI Taxonomy" id="660520"/>
    <lineage>
        <taxon>Archaea</taxon>
        <taxon>Methanobacteriati</taxon>
        <taxon>Methanobacteriota</taxon>
        <taxon>Stenosarchaea group</taxon>
        <taxon>Halobacteria</taxon>
        <taxon>Halobacteriales</taxon>
        <taxon>Haloferacaceae</taxon>
    </lineage>
</organism>
<evidence type="ECO:0000259" key="12">
    <source>
        <dbReference type="Pfam" id="PF00056"/>
    </source>
</evidence>
<dbReference type="Pfam" id="PF00056">
    <property type="entry name" value="Ldh_1_N"/>
    <property type="match status" value="1"/>
</dbReference>
<evidence type="ECO:0000256" key="1">
    <source>
        <dbReference type="ARBA" id="ARBA00003966"/>
    </source>
</evidence>
<keyword evidence="6 10" id="KW-0520">NAD</keyword>
<feature type="domain" description="Lactate/malate dehydrogenase C-terminal" evidence="13">
    <location>
        <begin position="150"/>
        <end position="311"/>
    </location>
</feature>
<evidence type="ECO:0000256" key="4">
    <source>
        <dbReference type="ARBA" id="ARBA00022532"/>
    </source>
</evidence>
<dbReference type="SUPFAM" id="SSF56327">
    <property type="entry name" value="LDH C-terminal domain-like"/>
    <property type="match status" value="1"/>
</dbReference>
<dbReference type="PANTHER" id="PTHR43128:SF16">
    <property type="entry name" value="L-LACTATE DEHYDROGENASE"/>
    <property type="match status" value="1"/>
</dbReference>
<comment type="catalytic activity">
    <reaction evidence="7">
        <text>(S)-malate + NAD(+) = oxaloacetate + NADH + H(+)</text>
        <dbReference type="Rhea" id="RHEA:21432"/>
        <dbReference type="ChEBI" id="CHEBI:15378"/>
        <dbReference type="ChEBI" id="CHEBI:15589"/>
        <dbReference type="ChEBI" id="CHEBI:16452"/>
        <dbReference type="ChEBI" id="CHEBI:57540"/>
        <dbReference type="ChEBI" id="CHEBI:57945"/>
        <dbReference type="EC" id="1.1.1.37"/>
    </reaction>
</comment>
<dbReference type="InterPro" id="IPR015955">
    <property type="entry name" value="Lactate_DH/Glyco_Ohase_4_C"/>
</dbReference>
<comment type="catalytic activity">
    <reaction evidence="8">
        <text>(S)-lactate + NAD(+) = pyruvate + NADH + H(+)</text>
        <dbReference type="Rhea" id="RHEA:23444"/>
        <dbReference type="ChEBI" id="CHEBI:15361"/>
        <dbReference type="ChEBI" id="CHEBI:15378"/>
        <dbReference type="ChEBI" id="CHEBI:16651"/>
        <dbReference type="ChEBI" id="CHEBI:57540"/>
        <dbReference type="ChEBI" id="CHEBI:57945"/>
        <dbReference type="EC" id="1.1.1.27"/>
    </reaction>
</comment>
<evidence type="ECO:0000256" key="3">
    <source>
        <dbReference type="ARBA" id="ARBA00006054"/>
    </source>
</evidence>
<comment type="similarity">
    <text evidence="3">Belongs to the LDH/MDH superfamily. LDH family.</text>
</comment>
<dbReference type="InterPro" id="IPR022383">
    <property type="entry name" value="Lactate/malate_DH_C"/>
</dbReference>
<dbReference type="EMBL" id="FODV01000001">
    <property type="protein sequence ID" value="SEO23512.1"/>
    <property type="molecule type" value="Genomic_DNA"/>
</dbReference>
<dbReference type="OrthoDB" id="2596at2157"/>
<evidence type="ECO:0000256" key="6">
    <source>
        <dbReference type="ARBA" id="ARBA00023027"/>
    </source>
</evidence>
<name>A0A1H8N1S4_9EURY</name>
<protein>
    <submittedName>
        <fullName evidence="14">L-lactate dehydrogenase</fullName>
    </submittedName>
</protein>
<evidence type="ECO:0000256" key="7">
    <source>
        <dbReference type="ARBA" id="ARBA00048313"/>
    </source>
</evidence>
<evidence type="ECO:0000256" key="10">
    <source>
        <dbReference type="PIRSR" id="PIRSR000102-3"/>
    </source>
</evidence>
<accession>A0A1H8N1S4</accession>
<dbReference type="HAMAP" id="MF_00488">
    <property type="entry name" value="Lactate_dehydrog"/>
    <property type="match status" value="1"/>
</dbReference>
<dbReference type="AlphaFoldDB" id="A0A1H8N1S4"/>
<feature type="binding site" evidence="10">
    <location>
        <begin position="123"/>
        <end position="125"/>
    </location>
    <ligand>
        <name>NAD(+)</name>
        <dbReference type="ChEBI" id="CHEBI:57540"/>
    </ligand>
</feature>
<proteinExistence type="inferred from homology"/>
<evidence type="ECO:0000256" key="8">
    <source>
        <dbReference type="ARBA" id="ARBA00049258"/>
    </source>
</evidence>
<dbReference type="InterPro" id="IPR001236">
    <property type="entry name" value="Lactate/malate_DH_N"/>
</dbReference>
<gene>
    <name evidence="14" type="ORF">SAMN04487948_101250</name>
</gene>
<feature type="binding site" evidence="10">
    <location>
        <position position="39"/>
    </location>
    <ligand>
        <name>NAD(+)</name>
        <dbReference type="ChEBI" id="CHEBI:57540"/>
    </ligand>
</feature>
<keyword evidence="5 11" id="KW-0560">Oxidoreductase</keyword>
<dbReference type="InterPro" id="IPR018177">
    <property type="entry name" value="L-lactate_DH_AS"/>
</dbReference>
<dbReference type="NCBIfam" id="NF000824">
    <property type="entry name" value="PRK00066.1"/>
    <property type="match status" value="1"/>
</dbReference>
<dbReference type="PRINTS" id="PR00086">
    <property type="entry name" value="LLDHDRGNASE"/>
</dbReference>
<dbReference type="CDD" id="cd05292">
    <property type="entry name" value="LDH_2"/>
    <property type="match status" value="1"/>
</dbReference>
<dbReference type="InterPro" id="IPR001557">
    <property type="entry name" value="L-lactate/malate_DH"/>
</dbReference>
<evidence type="ECO:0000313" key="14">
    <source>
        <dbReference type="EMBL" id="SEO23512.1"/>
    </source>
</evidence>
<reference evidence="15" key="1">
    <citation type="submission" date="2016-10" db="EMBL/GenBank/DDBJ databases">
        <authorList>
            <person name="Varghese N."/>
            <person name="Submissions S."/>
        </authorList>
    </citation>
    <scope>NUCLEOTIDE SEQUENCE [LARGE SCALE GENOMIC DNA]</scope>
    <source>
        <strain evidence="15">CGMCC 1.10121</strain>
    </source>
</reference>
<evidence type="ECO:0000259" key="13">
    <source>
        <dbReference type="Pfam" id="PF02866"/>
    </source>
</evidence>
<dbReference type="GO" id="GO:0030060">
    <property type="term" value="F:L-malate dehydrogenase (NAD+) activity"/>
    <property type="evidence" value="ECO:0007669"/>
    <property type="project" value="UniProtKB-EC"/>
</dbReference>
<feature type="binding site" evidence="10">
    <location>
        <position position="99"/>
    </location>
    <ligand>
        <name>NAD(+)</name>
        <dbReference type="ChEBI" id="CHEBI:57540"/>
    </ligand>
</feature>
<comment type="pathway">
    <text evidence="2">Fermentation; pyruvate fermentation to lactate; (S)-lactate from pyruvate: step 1/1.</text>
</comment>
<sequence>MSRNHDRTTVAVVGVGAVGSTTAFSLMTRGVASELVLVDVDEARATGEMMDLSHGAYFTPPVDVTTGGYEECADADVVVVTAGAAQKGGETRLELLERNVDIFEEMIPQIAEAVDDDAVLLVVTNPVDVLSYVTWELADLPHEQVVGSGTVLDTSRFRHVLSDLCDVDPQNVHGYVVGEHGDSEVPLWSSTNVAGIPIGEFLAQRGETLDDENRAALTDQVREAAYEIIERKGVTNYAIALAATEIVEAVVRDERSVLPVSTLVTDQYGVDEVYLSLPCVLGRGGVEAVVDPVLSETERERLTESATVLAESRRRLGRYGE</sequence>
<evidence type="ECO:0000256" key="2">
    <source>
        <dbReference type="ARBA" id="ARBA00004843"/>
    </source>
</evidence>
<dbReference type="PIRSF" id="PIRSF000102">
    <property type="entry name" value="Lac_mal_DH"/>
    <property type="match status" value="1"/>
</dbReference>
<evidence type="ECO:0000256" key="5">
    <source>
        <dbReference type="ARBA" id="ARBA00023002"/>
    </source>
</evidence>
<feature type="domain" description="Lactate/malate dehydrogenase N-terminal" evidence="12">
    <location>
        <begin position="9"/>
        <end position="147"/>
    </location>
</feature>
<keyword evidence="4" id="KW-0816">Tricarboxylic acid cycle</keyword>